<protein>
    <submittedName>
        <fullName evidence="1">Uncharacterized protein</fullName>
    </submittedName>
</protein>
<dbReference type="EMBL" id="CADCST010000085">
    <property type="protein sequence ID" value="CAA9198835.1"/>
    <property type="molecule type" value="Genomic_DNA"/>
</dbReference>
<comment type="caution">
    <text evidence="1">The sequence shown here is derived from an EMBL/GenBank/DDBJ whole genome shotgun (WGS) entry which is preliminary data.</text>
</comment>
<gene>
    <name evidence="1" type="ORF">FLACOL7796_02400</name>
</gene>
<dbReference type="Proteomes" id="UP000474567">
    <property type="component" value="Unassembled WGS sequence"/>
</dbReference>
<evidence type="ECO:0000313" key="2">
    <source>
        <dbReference type="Proteomes" id="UP000474567"/>
    </source>
</evidence>
<keyword evidence="2" id="KW-1185">Reference proteome</keyword>
<organism evidence="1 2">
    <name type="scientific">Flavobacterium collinsii</name>
    <dbReference type="NCBI Taxonomy" id="1114861"/>
    <lineage>
        <taxon>Bacteria</taxon>
        <taxon>Pseudomonadati</taxon>
        <taxon>Bacteroidota</taxon>
        <taxon>Flavobacteriia</taxon>
        <taxon>Flavobacteriales</taxon>
        <taxon>Flavobacteriaceae</taxon>
        <taxon>Flavobacterium</taxon>
    </lineage>
</organism>
<sequence length="37" mass="4142">MTNIVAMDFNPLKNKFNPQKSSVGTTHLVNKFTLASF</sequence>
<evidence type="ECO:0000313" key="1">
    <source>
        <dbReference type="EMBL" id="CAA9198835.1"/>
    </source>
</evidence>
<name>A0ABM8KJ63_9FLAO</name>
<reference evidence="1 2" key="1">
    <citation type="submission" date="2020-02" db="EMBL/GenBank/DDBJ databases">
        <authorList>
            <person name="Criscuolo A."/>
        </authorList>
    </citation>
    <scope>NUCLEOTIDE SEQUENCE [LARGE SCALE GENOMIC DNA]</scope>
    <source>
        <strain evidence="1">CECT7796</strain>
    </source>
</reference>
<proteinExistence type="predicted"/>
<accession>A0ABM8KJ63</accession>